<organism evidence="3 4">
    <name type="scientific">Paenibacillus cremeus</name>
    <dbReference type="NCBI Taxonomy" id="2163881"/>
    <lineage>
        <taxon>Bacteria</taxon>
        <taxon>Bacillati</taxon>
        <taxon>Bacillota</taxon>
        <taxon>Bacilli</taxon>
        <taxon>Bacillales</taxon>
        <taxon>Paenibacillaceae</taxon>
        <taxon>Paenibacillus</taxon>
    </lineage>
</organism>
<evidence type="ECO:0000259" key="2">
    <source>
        <dbReference type="Pfam" id="PF20434"/>
    </source>
</evidence>
<dbReference type="Proteomes" id="UP000317036">
    <property type="component" value="Unassembled WGS sequence"/>
</dbReference>
<dbReference type="SUPFAM" id="SSF53474">
    <property type="entry name" value="alpha/beta-Hydrolases"/>
    <property type="match status" value="1"/>
</dbReference>
<dbReference type="InterPro" id="IPR050300">
    <property type="entry name" value="GDXG_lipolytic_enzyme"/>
</dbReference>
<evidence type="ECO:0000256" key="1">
    <source>
        <dbReference type="ARBA" id="ARBA00022801"/>
    </source>
</evidence>
<name>A0A559K6Q2_9BACL</name>
<dbReference type="PANTHER" id="PTHR48081:SF13">
    <property type="entry name" value="ALPHA_BETA HYDROLASE"/>
    <property type="match status" value="1"/>
</dbReference>
<comment type="caution">
    <text evidence="3">The sequence shown here is derived from an EMBL/GenBank/DDBJ whole genome shotgun (WGS) entry which is preliminary data.</text>
</comment>
<dbReference type="PANTHER" id="PTHR48081">
    <property type="entry name" value="AB HYDROLASE SUPERFAMILY PROTEIN C4A8.06C"/>
    <property type="match status" value="1"/>
</dbReference>
<evidence type="ECO:0000313" key="3">
    <source>
        <dbReference type="EMBL" id="TVY07773.1"/>
    </source>
</evidence>
<dbReference type="Gene3D" id="3.40.50.1820">
    <property type="entry name" value="alpha/beta hydrolase"/>
    <property type="match status" value="1"/>
</dbReference>
<reference evidence="3 4" key="1">
    <citation type="submission" date="2019-07" db="EMBL/GenBank/DDBJ databases">
        <authorList>
            <person name="Kim J."/>
        </authorList>
    </citation>
    <scope>NUCLEOTIDE SEQUENCE [LARGE SCALE GENOMIC DNA]</scope>
    <source>
        <strain evidence="3 4">JC52</strain>
    </source>
</reference>
<keyword evidence="1 3" id="KW-0378">Hydrolase</keyword>
<evidence type="ECO:0000313" key="4">
    <source>
        <dbReference type="Proteomes" id="UP000317036"/>
    </source>
</evidence>
<dbReference type="OrthoDB" id="179999at2"/>
<dbReference type="AlphaFoldDB" id="A0A559K6Q2"/>
<accession>A0A559K6Q2</accession>
<keyword evidence="4" id="KW-1185">Reference proteome</keyword>
<protein>
    <submittedName>
        <fullName evidence="3">Alpha/beta hydrolase</fullName>
    </submittedName>
</protein>
<dbReference type="EMBL" id="VNJI01000032">
    <property type="protein sequence ID" value="TVY07773.1"/>
    <property type="molecule type" value="Genomic_DNA"/>
</dbReference>
<dbReference type="GO" id="GO:0016787">
    <property type="term" value="F:hydrolase activity"/>
    <property type="evidence" value="ECO:0007669"/>
    <property type="project" value="UniProtKB-KW"/>
</dbReference>
<dbReference type="RefSeq" id="WP_144851173.1">
    <property type="nucleotide sequence ID" value="NZ_VNJI01000032.1"/>
</dbReference>
<feature type="domain" description="BD-FAE-like" evidence="2">
    <location>
        <begin position="284"/>
        <end position="481"/>
    </location>
</feature>
<proteinExistence type="predicted"/>
<dbReference type="InterPro" id="IPR049492">
    <property type="entry name" value="BD-FAE-like_dom"/>
</dbReference>
<dbReference type="InterPro" id="IPR029058">
    <property type="entry name" value="AB_hydrolase_fold"/>
</dbReference>
<dbReference type="PROSITE" id="PS51257">
    <property type="entry name" value="PROKAR_LIPOPROTEIN"/>
    <property type="match status" value="1"/>
</dbReference>
<sequence>MKRLLGEKASLLRLGGLLPVLALSACAGLHLTGSSVIPSASASAQLESAAVSPVVAPVAAEASEPVVELFADQFDDPDSYGSTGGIAVPAPWVQEGKGGNVAKTSASSAAPSLPNMVKLDGLDALSLLLDTTGFRHLKLNYATRASSYTSGCVVVEWSADDGVTWTTLEQFKPPQGQSSEGIKKKSWALSDAADNNAHVKLRFRTEDTVKANLYLDSVSVTGQAIPGVASAATAVRESPDALAATVNKPFNAPKGVKMYEDVEIGTAGKRPLYTSIAVPEVAPDSPMPVVVYIHGGGWNHGGRKDALSAISSYVTKRGYIGVTLDYRLTTEAPFPAQVQDVKLAIRYLRAHAEQYHLNPSRIGVWGSSAGGHLASLLGTTGDLVSGQIDLEGTGGWAEYSDKVQAVADWYGPADFTTDFANKYSSVTALLGGKNARSVSELAKQAMPGTYASASNPPFWIRHGEADSTIPYADSVAFAEQLKAAGVEVVDFKTVPGEGHGFTGDAAAQATKEAWAFMDRYVKNAAVSEPIVYKAELAP</sequence>
<dbReference type="Gene3D" id="2.60.120.260">
    <property type="entry name" value="Galactose-binding domain-like"/>
    <property type="match status" value="1"/>
</dbReference>
<dbReference type="Pfam" id="PF20434">
    <property type="entry name" value="BD-FAE"/>
    <property type="match status" value="1"/>
</dbReference>
<gene>
    <name evidence="3" type="ORF">FPZ49_22405</name>
</gene>